<feature type="non-terminal residue" evidence="7">
    <location>
        <position position="1"/>
    </location>
</feature>
<keyword evidence="1" id="KW-1015">Disulfide bond</keyword>
<comment type="caution">
    <text evidence="2">Lacks conserved residue(s) required for the propagation of feature annotation.</text>
</comment>
<organism evidence="7 8">
    <name type="scientific">Porites evermanni</name>
    <dbReference type="NCBI Taxonomy" id="104178"/>
    <lineage>
        <taxon>Eukaryota</taxon>
        <taxon>Metazoa</taxon>
        <taxon>Cnidaria</taxon>
        <taxon>Anthozoa</taxon>
        <taxon>Hexacorallia</taxon>
        <taxon>Scleractinia</taxon>
        <taxon>Fungiina</taxon>
        <taxon>Poritidae</taxon>
        <taxon>Porites</taxon>
    </lineage>
</organism>
<gene>
    <name evidence="7" type="ORF">PEVE_00027413</name>
</gene>
<feature type="domain" description="CUB" evidence="6">
    <location>
        <begin position="223"/>
        <end position="337"/>
    </location>
</feature>
<keyword evidence="5" id="KW-0732">Signal</keyword>
<dbReference type="PANTHER" id="PTHR19324:SF33">
    <property type="entry name" value="MUCIN-5AC"/>
    <property type="match status" value="1"/>
</dbReference>
<accession>A0ABN8SRY6</accession>
<dbReference type="EMBL" id="CALNXI010003764">
    <property type="protein sequence ID" value="CAH3194245.1"/>
    <property type="molecule type" value="Genomic_DNA"/>
</dbReference>
<feature type="compositionally biased region" description="Basic and acidic residues" evidence="3">
    <location>
        <begin position="539"/>
        <end position="548"/>
    </location>
</feature>
<proteinExistence type="predicted"/>
<dbReference type="SMART" id="SM00042">
    <property type="entry name" value="CUB"/>
    <property type="match status" value="1"/>
</dbReference>
<dbReference type="Gene3D" id="2.60.120.290">
    <property type="entry name" value="Spermadhesin, CUB domain"/>
    <property type="match status" value="1"/>
</dbReference>
<feature type="region of interest" description="Disordered" evidence="3">
    <location>
        <begin position="535"/>
        <end position="569"/>
    </location>
</feature>
<evidence type="ECO:0000256" key="3">
    <source>
        <dbReference type="SAM" id="MobiDB-lite"/>
    </source>
</evidence>
<protein>
    <recommendedName>
        <fullName evidence="6">CUB domain-containing protein</fullName>
    </recommendedName>
</protein>
<dbReference type="Proteomes" id="UP001159427">
    <property type="component" value="Unassembled WGS sequence"/>
</dbReference>
<dbReference type="PROSITE" id="PS01180">
    <property type="entry name" value="CUB"/>
    <property type="match status" value="1"/>
</dbReference>
<dbReference type="Pfam" id="PF00431">
    <property type="entry name" value="CUB"/>
    <property type="match status" value="1"/>
</dbReference>
<feature type="chain" id="PRO_5045825835" description="CUB domain-containing protein" evidence="5">
    <location>
        <begin position="19"/>
        <end position="569"/>
    </location>
</feature>
<evidence type="ECO:0000256" key="4">
    <source>
        <dbReference type="SAM" id="Phobius"/>
    </source>
</evidence>
<keyword evidence="4" id="KW-0472">Membrane</keyword>
<dbReference type="PANTHER" id="PTHR19324">
    <property type="entry name" value="PERFORIN-LIKE PROTEIN 1"/>
    <property type="match status" value="1"/>
</dbReference>
<reference evidence="7 8" key="1">
    <citation type="submission" date="2022-05" db="EMBL/GenBank/DDBJ databases">
        <authorList>
            <consortium name="Genoscope - CEA"/>
            <person name="William W."/>
        </authorList>
    </citation>
    <scope>NUCLEOTIDE SEQUENCE [LARGE SCALE GENOMIC DNA]</scope>
</reference>
<evidence type="ECO:0000256" key="5">
    <source>
        <dbReference type="SAM" id="SignalP"/>
    </source>
</evidence>
<dbReference type="SUPFAM" id="SSF49854">
    <property type="entry name" value="Spermadhesin, CUB domain"/>
    <property type="match status" value="1"/>
</dbReference>
<feature type="transmembrane region" description="Helical" evidence="4">
    <location>
        <begin position="344"/>
        <end position="368"/>
    </location>
</feature>
<keyword evidence="4" id="KW-1133">Transmembrane helix</keyword>
<evidence type="ECO:0000256" key="2">
    <source>
        <dbReference type="PROSITE-ProRule" id="PRU00059"/>
    </source>
</evidence>
<evidence type="ECO:0000256" key="1">
    <source>
        <dbReference type="ARBA" id="ARBA00023157"/>
    </source>
</evidence>
<comment type="caution">
    <text evidence="7">The sequence shown here is derived from an EMBL/GenBank/DDBJ whole genome shotgun (WGS) entry which is preliminary data.</text>
</comment>
<sequence>LISLWILGCVHWPSGTYGLPKATLGCPSSYGFRWKTGWRLQDTNGEDSNNNKSSEFHLDGEVDNKKVNRSFCFKNNTSNELENSRPSWPSGEYCVYKKDSQCPSGLTGGYVYWDDDDTYYYDNLNDDSGILPSGQYNKNTRIDFCCQTSGNKKRPILLPTQFPFFLLAYGSDECQMVKWAIATMEWIHYDTEHWPNGDHADWPYPYNAGIKHPTIYYCYYRGCNETMRGAKGTFHSPSYPNKYPDGQYCSWRITVSPGQKIHLMFTDFSLQSENNTDALYVFDAQNDTGKLLGVFYGEHPPPVNGIKSSSNHMFIIFKSDETDSSYHTGFNATYSAVYNSGLNVVAIVVPLVALLFLVALLVAGFVFCKRRRTKRQGQGTPKKVFFSRSNSEGPMSVENPYYNSDMVIVNTACSSDDNGLYTNVREDRRTDKGTCKRHEIEKPLSGESEVYSNAANDHLSDKKTCELRKIAENELYTNVEEDRRIDEETCKQLERESPWPCESEVYSNVVTELRDDKNPYCQEQLAENELYTELEEDERINKETRNEQESENPLYESATGEVEFNPIYT</sequence>
<name>A0ABN8SRY6_9CNID</name>
<dbReference type="CDD" id="cd00041">
    <property type="entry name" value="CUB"/>
    <property type="match status" value="1"/>
</dbReference>
<feature type="signal peptide" evidence="5">
    <location>
        <begin position="1"/>
        <end position="18"/>
    </location>
</feature>
<dbReference type="Pfam" id="PF16977">
    <property type="entry name" value="ApeC"/>
    <property type="match status" value="1"/>
</dbReference>
<keyword evidence="8" id="KW-1185">Reference proteome</keyword>
<keyword evidence="4" id="KW-0812">Transmembrane</keyword>
<evidence type="ECO:0000259" key="6">
    <source>
        <dbReference type="PROSITE" id="PS01180"/>
    </source>
</evidence>
<dbReference type="InterPro" id="IPR031569">
    <property type="entry name" value="ApeC"/>
</dbReference>
<dbReference type="InterPro" id="IPR035914">
    <property type="entry name" value="Sperma_CUB_dom_sf"/>
</dbReference>
<dbReference type="InterPro" id="IPR000859">
    <property type="entry name" value="CUB_dom"/>
</dbReference>
<evidence type="ECO:0000313" key="8">
    <source>
        <dbReference type="Proteomes" id="UP001159427"/>
    </source>
</evidence>
<evidence type="ECO:0000313" key="7">
    <source>
        <dbReference type="EMBL" id="CAH3194245.1"/>
    </source>
</evidence>